<dbReference type="Proteomes" id="UP001163835">
    <property type="component" value="Unassembled WGS sequence"/>
</dbReference>
<evidence type="ECO:0000313" key="2">
    <source>
        <dbReference type="Proteomes" id="UP001163835"/>
    </source>
</evidence>
<sequence length="492" mass="55716">MYEPTNGNSDVTEIWVRDHKGKLECVHRNLIKFKQTVRDNQESDLPKQLKLEENLYTFHLSDTTGAQGSNGQMSHLLLFIGLMLDRTVRIGSVIVENENHKNKLHDVDLPTSKLLIIHFLIFPDIFGHFTPDDPWLSGSYFPSRSHHLLPPPAIHRIRRFFPPSLPPVQVPSVSLSRTNLSVQRVPVPVFLNNANSVDPTVMNKGLDSKKNNPKKLTATQLHLMRLGFNHTLQKSKPKSGLYLAKFSTKRYGIAVIPRVAQSGLVWERFREWGKYSGGIINVTSDDTGCSVFTVQRDTHHASMNNTVTLLRMYDGKGAAKTQSSGRDGRWPGLIVHSRRCLRCEMKDSDGPENFLQHLLVPRSTDRRVDSSGPPVNLGPAHFFRGLPQRRPFVISSRWCLRFRPQGREARRSEEVGSRSSAIWMVKEIPAHHSKFLFGEEGLLAFILLSSFDQRPAVICILFDSSSIQGSRRNSPVNRRIGDLSRDPGTSEW</sequence>
<name>A0ACC1UDR2_9AGAR</name>
<reference evidence="1" key="1">
    <citation type="submission" date="2022-09" db="EMBL/GenBank/DDBJ databases">
        <title>A Global Phylogenomic Analysis of the Shiitake Genus Lentinula.</title>
        <authorList>
            <consortium name="DOE Joint Genome Institute"/>
            <person name="Sierra-Patev S."/>
            <person name="Min B."/>
            <person name="Naranjo-Ortiz M."/>
            <person name="Looney B."/>
            <person name="Konkel Z."/>
            <person name="Slot J.C."/>
            <person name="Sakamoto Y."/>
            <person name="Steenwyk J.L."/>
            <person name="Rokas A."/>
            <person name="Carro J."/>
            <person name="Camarero S."/>
            <person name="Ferreira P."/>
            <person name="Molpeceres G."/>
            <person name="Ruiz-Duenas F.J."/>
            <person name="Serrano A."/>
            <person name="Henrissat B."/>
            <person name="Drula E."/>
            <person name="Hughes K.W."/>
            <person name="Mata J.L."/>
            <person name="Ishikawa N.K."/>
            <person name="Vargas-Isla R."/>
            <person name="Ushijima S."/>
            <person name="Smith C.A."/>
            <person name="Ahrendt S."/>
            <person name="Andreopoulos W."/>
            <person name="He G."/>
            <person name="Labutti K."/>
            <person name="Lipzen A."/>
            <person name="Ng V."/>
            <person name="Riley R."/>
            <person name="Sandor L."/>
            <person name="Barry K."/>
            <person name="Martinez A.T."/>
            <person name="Xiao Y."/>
            <person name="Gibbons J.G."/>
            <person name="Terashima K."/>
            <person name="Grigoriev I.V."/>
            <person name="Hibbett D.S."/>
        </authorList>
    </citation>
    <scope>NUCLEOTIDE SEQUENCE</scope>
    <source>
        <strain evidence="1">TMI1499</strain>
    </source>
</reference>
<comment type="caution">
    <text evidence="1">The sequence shown here is derived from an EMBL/GenBank/DDBJ whole genome shotgun (WGS) entry which is preliminary data.</text>
</comment>
<keyword evidence="2" id="KW-1185">Reference proteome</keyword>
<evidence type="ECO:0000313" key="1">
    <source>
        <dbReference type="EMBL" id="KAJ3815059.1"/>
    </source>
</evidence>
<accession>A0ACC1UDR2</accession>
<protein>
    <submittedName>
        <fullName evidence="1">Uncharacterized protein</fullName>
    </submittedName>
</protein>
<organism evidence="1 2">
    <name type="scientific">Lentinula aff. lateritia</name>
    <dbReference type="NCBI Taxonomy" id="2804960"/>
    <lineage>
        <taxon>Eukaryota</taxon>
        <taxon>Fungi</taxon>
        <taxon>Dikarya</taxon>
        <taxon>Basidiomycota</taxon>
        <taxon>Agaricomycotina</taxon>
        <taxon>Agaricomycetes</taxon>
        <taxon>Agaricomycetidae</taxon>
        <taxon>Agaricales</taxon>
        <taxon>Marasmiineae</taxon>
        <taxon>Omphalotaceae</taxon>
        <taxon>Lentinula</taxon>
    </lineage>
</organism>
<dbReference type="EMBL" id="MU794955">
    <property type="protein sequence ID" value="KAJ3815059.1"/>
    <property type="molecule type" value="Genomic_DNA"/>
</dbReference>
<proteinExistence type="predicted"/>
<gene>
    <name evidence="1" type="ORF">F5876DRAFT_61803</name>
</gene>